<dbReference type="KEGG" id="mhl:MHLP_03770"/>
<dbReference type="EMBL" id="CP003731">
    <property type="protein sequence ID" value="AFO52334.1"/>
    <property type="molecule type" value="Genomic_DNA"/>
</dbReference>
<accession>I7CKB0</accession>
<keyword evidence="2" id="KW-1185">Reference proteome</keyword>
<sequence length="173" mass="19545">MVTRGTSYSWASITFLGSLVPKARETYADVKSCVSPIWTFLTSYWQTLWEFLLSSFTSIDLMKIHDLLTTEQKRKAISKVLGADGQSQFEQALKSMKSVVSKAKGMKVNYSGPFKKLMKSLLEAPEKASEELTKLNKRLPILDGFLISSNSQKAQSFMNFFSGQEESIQKLNY</sequence>
<evidence type="ECO:0000313" key="1">
    <source>
        <dbReference type="EMBL" id="AFO52334.1"/>
    </source>
</evidence>
<dbReference type="AlphaFoldDB" id="I7CKB0"/>
<name>I7CKB0_MYCHA</name>
<proteinExistence type="predicted"/>
<gene>
    <name evidence="1" type="ordered locus">MHLP_03770</name>
</gene>
<evidence type="ECO:0000313" key="2">
    <source>
        <dbReference type="Proteomes" id="UP000006502"/>
    </source>
</evidence>
<dbReference type="Proteomes" id="UP000006502">
    <property type="component" value="Chromosome"/>
</dbReference>
<reference evidence="2" key="2">
    <citation type="submission" date="2012-07" db="EMBL/GenBank/DDBJ databases">
        <title>Complete genome sequence of 'Candidatus Mycoplasma haemolamae'.</title>
        <authorList>
            <person name="Guimaraes A.M.S."/>
            <person name="Toth B."/>
            <person name="Santos A.P."/>
            <person name="Nascimento N.C."/>
            <person name="Sojka J.E."/>
            <person name="Messick J.B."/>
        </authorList>
    </citation>
    <scope>NUCLEOTIDE SEQUENCE [LARGE SCALE GENOMIC DNA]</scope>
    <source>
        <strain evidence="2">Purdue</strain>
    </source>
</reference>
<reference evidence="1 2" key="1">
    <citation type="journal article" date="2012" name="J. Bacteriol.">
        <title>Genome Sequence of "Candidatus Mycoplasma haemolamae" Strain Purdue, a Red Blood Cell Pathogen of Alpacas (Vicugna pacos) and Llamas (Lama glama).</title>
        <authorList>
            <person name="Guimaraes A.M."/>
            <person name="Toth B."/>
            <person name="Santos A.P."/>
            <person name="do Nascimento N.C."/>
            <person name="Kritchevsky J.E."/>
            <person name="Messick J.B."/>
        </authorList>
    </citation>
    <scope>NUCLEOTIDE SEQUENCE [LARGE SCALE GENOMIC DNA]</scope>
    <source>
        <strain evidence="1 2">Purdue</strain>
    </source>
</reference>
<dbReference type="HOGENOM" id="CLU_092774_0_0_14"/>
<dbReference type="PATRIC" id="fig|1212765.3.peg.854"/>
<dbReference type="STRING" id="1212765.MHLP_03770"/>
<organism evidence="1 2">
    <name type="scientific">Mycoplasma haematolamae (strain Purdue)</name>
    <dbReference type="NCBI Taxonomy" id="1212765"/>
    <lineage>
        <taxon>Bacteria</taxon>
        <taxon>Bacillati</taxon>
        <taxon>Mycoplasmatota</taxon>
        <taxon>Mollicutes</taxon>
        <taxon>Mycoplasmataceae</taxon>
        <taxon>Mycoplasma</taxon>
    </lineage>
</organism>
<protein>
    <submittedName>
        <fullName evidence="1">Uncharacterized protein</fullName>
    </submittedName>
</protein>